<dbReference type="Proteomes" id="UP001165083">
    <property type="component" value="Unassembled WGS sequence"/>
</dbReference>
<evidence type="ECO:0000313" key="6">
    <source>
        <dbReference type="Proteomes" id="UP001165083"/>
    </source>
</evidence>
<comment type="subcellular location">
    <subcellularLocation>
        <location evidence="1">Host cell</location>
    </subcellularLocation>
    <subcellularLocation>
        <location evidence="2">Secreted</location>
    </subcellularLocation>
</comment>
<dbReference type="InterPro" id="IPR045379">
    <property type="entry name" value="Crinkler_N"/>
</dbReference>
<dbReference type="OrthoDB" id="92405at2759"/>
<comment type="caution">
    <text evidence="5">The sequence shown here is derived from an EMBL/GenBank/DDBJ whole genome shotgun (WGS) entry which is preliminary data.</text>
</comment>
<feature type="domain" description="Crinkler effector protein N-terminal" evidence="4">
    <location>
        <begin position="2"/>
        <end position="86"/>
    </location>
</feature>
<evidence type="ECO:0000256" key="1">
    <source>
        <dbReference type="ARBA" id="ARBA00004340"/>
    </source>
</evidence>
<organism evidence="5 6">
    <name type="scientific">Phytophthora lilii</name>
    <dbReference type="NCBI Taxonomy" id="2077276"/>
    <lineage>
        <taxon>Eukaryota</taxon>
        <taxon>Sar</taxon>
        <taxon>Stramenopiles</taxon>
        <taxon>Oomycota</taxon>
        <taxon>Peronosporomycetes</taxon>
        <taxon>Peronosporales</taxon>
        <taxon>Peronosporaceae</taxon>
        <taxon>Phytophthora</taxon>
    </lineage>
</organism>
<keyword evidence="6" id="KW-1185">Reference proteome</keyword>
<dbReference type="AlphaFoldDB" id="A0A9W7D014"/>
<proteinExistence type="predicted"/>
<keyword evidence="3" id="KW-0964">Secreted</keyword>
<gene>
    <name evidence="5" type="ORF">Plil01_001713900</name>
</gene>
<dbReference type="GO" id="GO:0043657">
    <property type="term" value="C:host cell"/>
    <property type="evidence" value="ECO:0007669"/>
    <property type="project" value="UniProtKB-SubCell"/>
</dbReference>
<sequence length="169" mass="18909">MVKLFCAVVGAAGSAFPVEIDASELVGDLKEAIKDKKKNDLKKTDADRLELYLAKKGDAWLTENEVKEVRDTSGLKHLDAARARLRRVGLSDEDMVEVDEDDEAAGNGLVNVLVVVPTEEVVVPAKKNSRESENSPKSRFWISWKHCKLPKSSFNWMLSRISKKVRIRS</sequence>
<dbReference type="Pfam" id="PF20147">
    <property type="entry name" value="Crinkler"/>
    <property type="match status" value="1"/>
</dbReference>
<accession>A0A9W7D014</accession>
<evidence type="ECO:0000256" key="2">
    <source>
        <dbReference type="ARBA" id="ARBA00004613"/>
    </source>
</evidence>
<dbReference type="GO" id="GO:0005576">
    <property type="term" value="C:extracellular region"/>
    <property type="evidence" value="ECO:0007669"/>
    <property type="project" value="UniProtKB-SubCell"/>
</dbReference>
<evidence type="ECO:0000256" key="3">
    <source>
        <dbReference type="ARBA" id="ARBA00022525"/>
    </source>
</evidence>
<protein>
    <submittedName>
        <fullName evidence="5">Unnamed protein product</fullName>
    </submittedName>
</protein>
<evidence type="ECO:0000313" key="5">
    <source>
        <dbReference type="EMBL" id="GMF49697.1"/>
    </source>
</evidence>
<name>A0A9W7D014_9STRA</name>
<reference evidence="5" key="1">
    <citation type="submission" date="2023-04" db="EMBL/GenBank/DDBJ databases">
        <title>Phytophthora lilii NBRC 32176.</title>
        <authorList>
            <person name="Ichikawa N."/>
            <person name="Sato H."/>
            <person name="Tonouchi N."/>
        </authorList>
    </citation>
    <scope>NUCLEOTIDE SEQUENCE</scope>
    <source>
        <strain evidence="5">NBRC 32176</strain>
    </source>
</reference>
<evidence type="ECO:0000259" key="4">
    <source>
        <dbReference type="Pfam" id="PF20147"/>
    </source>
</evidence>
<dbReference type="EMBL" id="BSXW01004750">
    <property type="protein sequence ID" value="GMF49697.1"/>
    <property type="molecule type" value="Genomic_DNA"/>
</dbReference>